<reference evidence="5 6" key="1">
    <citation type="submission" date="2016-01" db="EMBL/GenBank/DDBJ databases">
        <authorList>
            <person name="Oliw E.H."/>
        </authorList>
    </citation>
    <scope>NUCLEOTIDE SEQUENCE [LARGE SCALE GENOMIC DNA]</scope>
    <source>
        <strain evidence="5">LMG 27134</strain>
    </source>
</reference>
<dbReference type="CDD" id="cd07377">
    <property type="entry name" value="WHTH_GntR"/>
    <property type="match status" value="1"/>
</dbReference>
<sequence length="250" mass="28109">MNSGDAKKETSVRRPAQQFRAVKPQRVFEEICSQIRQDLSDGKLRPGDKLPAERILAEQFSVSRAALREALRSLEGAGIVKLLKGTNGGAVILDGTRNTVAQSIADFRSLGRVSLSEIAEARILIQETIVRLAVHRATDEDIEALEENVRQTAEFVAQKDFEARMEASLEFYRLLALCTGNQLLVIINDALATILRPYVMYVVKSFGYDIVRHRRRFLKHLKDRNESKAVGEITSHLSKIHSMIEPLNNQ</sequence>
<evidence type="ECO:0000313" key="6">
    <source>
        <dbReference type="Proteomes" id="UP000054683"/>
    </source>
</evidence>
<keyword evidence="2" id="KW-0238">DNA-binding</keyword>
<proteinExistence type="predicted"/>
<dbReference type="Proteomes" id="UP000054683">
    <property type="component" value="Unassembled WGS sequence"/>
</dbReference>
<dbReference type="SMART" id="SM00345">
    <property type="entry name" value="HTH_GNTR"/>
    <property type="match status" value="1"/>
</dbReference>
<dbReference type="GO" id="GO:0003677">
    <property type="term" value="F:DNA binding"/>
    <property type="evidence" value="ECO:0007669"/>
    <property type="project" value="UniProtKB-KW"/>
</dbReference>
<dbReference type="PANTHER" id="PTHR43537:SF5">
    <property type="entry name" value="UXU OPERON TRANSCRIPTIONAL REGULATOR"/>
    <property type="match status" value="1"/>
</dbReference>
<dbReference type="InterPro" id="IPR011711">
    <property type="entry name" value="GntR_C"/>
</dbReference>
<evidence type="ECO:0000313" key="5">
    <source>
        <dbReference type="EMBL" id="SAL68687.1"/>
    </source>
</evidence>
<dbReference type="PROSITE" id="PS50949">
    <property type="entry name" value="HTH_GNTR"/>
    <property type="match status" value="1"/>
</dbReference>
<dbReference type="SMART" id="SM00895">
    <property type="entry name" value="FCD"/>
    <property type="match status" value="1"/>
</dbReference>
<dbReference type="SUPFAM" id="SSF48008">
    <property type="entry name" value="GntR ligand-binding domain-like"/>
    <property type="match status" value="1"/>
</dbReference>
<dbReference type="InterPro" id="IPR036390">
    <property type="entry name" value="WH_DNA-bd_sf"/>
</dbReference>
<dbReference type="Pfam" id="PF00392">
    <property type="entry name" value="GntR"/>
    <property type="match status" value="1"/>
</dbReference>
<dbReference type="Pfam" id="PF07729">
    <property type="entry name" value="FCD"/>
    <property type="match status" value="1"/>
</dbReference>
<keyword evidence="1" id="KW-0805">Transcription regulation</keyword>
<dbReference type="GO" id="GO:0003700">
    <property type="term" value="F:DNA-binding transcription factor activity"/>
    <property type="evidence" value="ECO:0007669"/>
    <property type="project" value="InterPro"/>
</dbReference>
<dbReference type="InterPro" id="IPR000524">
    <property type="entry name" value="Tscrpt_reg_HTH_GntR"/>
</dbReference>
<dbReference type="AlphaFoldDB" id="A0A158JIH9"/>
<dbReference type="PANTHER" id="PTHR43537">
    <property type="entry name" value="TRANSCRIPTIONAL REGULATOR, GNTR FAMILY"/>
    <property type="match status" value="1"/>
</dbReference>
<keyword evidence="3" id="KW-0804">Transcription</keyword>
<dbReference type="SUPFAM" id="SSF46785">
    <property type="entry name" value="Winged helix' DNA-binding domain"/>
    <property type="match status" value="1"/>
</dbReference>
<evidence type="ECO:0000256" key="3">
    <source>
        <dbReference type="ARBA" id="ARBA00023163"/>
    </source>
</evidence>
<gene>
    <name evidence="5" type="ORF">AWB69_08078</name>
</gene>
<dbReference type="Gene3D" id="1.20.120.530">
    <property type="entry name" value="GntR ligand-binding domain-like"/>
    <property type="match status" value="1"/>
</dbReference>
<dbReference type="InterPro" id="IPR036388">
    <property type="entry name" value="WH-like_DNA-bd_sf"/>
</dbReference>
<dbReference type="PRINTS" id="PR00035">
    <property type="entry name" value="HTHGNTR"/>
</dbReference>
<evidence type="ECO:0000256" key="2">
    <source>
        <dbReference type="ARBA" id="ARBA00023125"/>
    </source>
</evidence>
<evidence type="ECO:0000256" key="1">
    <source>
        <dbReference type="ARBA" id="ARBA00023015"/>
    </source>
</evidence>
<feature type="domain" description="HTH gntR-type" evidence="4">
    <location>
        <begin position="25"/>
        <end position="95"/>
    </location>
</feature>
<accession>A0A158JIH9</accession>
<dbReference type="InterPro" id="IPR008920">
    <property type="entry name" value="TF_FadR/GntR_C"/>
</dbReference>
<evidence type="ECO:0000259" key="4">
    <source>
        <dbReference type="PROSITE" id="PS50949"/>
    </source>
</evidence>
<name>A0A158JIH9_9BURK</name>
<organism evidence="5 6">
    <name type="scientific">Caballeronia udeis</name>
    <dbReference type="NCBI Taxonomy" id="1232866"/>
    <lineage>
        <taxon>Bacteria</taxon>
        <taxon>Pseudomonadati</taxon>
        <taxon>Pseudomonadota</taxon>
        <taxon>Betaproteobacteria</taxon>
        <taxon>Burkholderiales</taxon>
        <taxon>Burkholderiaceae</taxon>
        <taxon>Caballeronia</taxon>
    </lineage>
</organism>
<protein>
    <submittedName>
        <fullName evidence="5">GntR family transcriptional regulator</fullName>
    </submittedName>
</protein>
<dbReference type="Gene3D" id="1.10.10.10">
    <property type="entry name" value="Winged helix-like DNA-binding domain superfamily/Winged helix DNA-binding domain"/>
    <property type="match status" value="1"/>
</dbReference>
<dbReference type="EMBL" id="FCOK02000093">
    <property type="protein sequence ID" value="SAL68687.1"/>
    <property type="molecule type" value="Genomic_DNA"/>
</dbReference>